<proteinExistence type="predicted"/>
<reference evidence="2" key="1">
    <citation type="submission" date="2021-04" db="EMBL/GenBank/DDBJ databases">
        <title>First draft genome resource for Brassicaceae pathogens Fusarium oxysporum f. sp. raphani and Fusarium oxysporum f. sp. rapae.</title>
        <authorList>
            <person name="Asai S."/>
        </authorList>
    </citation>
    <scope>NUCLEOTIDE SEQUENCE</scope>
    <source>
        <strain evidence="2">Tf1208</strain>
    </source>
</reference>
<evidence type="ECO:0000256" key="1">
    <source>
        <dbReference type="SAM" id="MobiDB-lite"/>
    </source>
</evidence>
<feature type="region of interest" description="Disordered" evidence="1">
    <location>
        <begin position="1"/>
        <end position="79"/>
    </location>
</feature>
<evidence type="ECO:0000313" key="3">
    <source>
        <dbReference type="Proteomes" id="UP000694050"/>
    </source>
</evidence>
<protein>
    <submittedName>
        <fullName evidence="2">Uncharacterized protein</fullName>
    </submittedName>
</protein>
<comment type="caution">
    <text evidence="2">The sequence shown here is derived from an EMBL/GenBank/DDBJ whole genome shotgun (WGS) entry which is preliminary data.</text>
</comment>
<name>A0A8J5TNW7_FUSOX</name>
<dbReference type="Proteomes" id="UP000694050">
    <property type="component" value="Unassembled WGS sequence"/>
</dbReference>
<feature type="compositionally biased region" description="Basic and acidic residues" evidence="1">
    <location>
        <begin position="56"/>
        <end position="79"/>
    </location>
</feature>
<feature type="compositionally biased region" description="Polar residues" evidence="1">
    <location>
        <begin position="1"/>
        <end position="14"/>
    </location>
</feature>
<dbReference type="AlphaFoldDB" id="A0A8J5TNW7"/>
<gene>
    <name evidence="2" type="ORF">Forpe1208_v013596</name>
</gene>
<dbReference type="EMBL" id="JAELUQ010000011">
    <property type="protein sequence ID" value="KAG7406145.1"/>
    <property type="molecule type" value="Genomic_DNA"/>
</dbReference>
<sequence>MSSLNTERTSTPVKKNNGDKEKNAGSNAKVPAGSGNYPEFASQVEYLDLAGAESPVQERDKKEGKKDDGDDREEKTGRR</sequence>
<organism evidence="2 3">
    <name type="scientific">Fusarium oxysporum f. sp. rapae</name>
    <dbReference type="NCBI Taxonomy" id="485398"/>
    <lineage>
        <taxon>Eukaryota</taxon>
        <taxon>Fungi</taxon>
        <taxon>Dikarya</taxon>
        <taxon>Ascomycota</taxon>
        <taxon>Pezizomycotina</taxon>
        <taxon>Sordariomycetes</taxon>
        <taxon>Hypocreomycetidae</taxon>
        <taxon>Hypocreales</taxon>
        <taxon>Nectriaceae</taxon>
        <taxon>Fusarium</taxon>
        <taxon>Fusarium oxysporum species complex</taxon>
    </lineage>
</organism>
<evidence type="ECO:0000313" key="2">
    <source>
        <dbReference type="EMBL" id="KAG7406145.1"/>
    </source>
</evidence>
<accession>A0A8J5TNW7</accession>